<evidence type="ECO:0000313" key="7">
    <source>
        <dbReference type="EMBL" id="GAA0711106.1"/>
    </source>
</evidence>
<evidence type="ECO:0000256" key="2">
    <source>
        <dbReference type="ARBA" id="ARBA00022723"/>
    </source>
</evidence>
<gene>
    <name evidence="7" type="ORF">GCM10009430_00330</name>
</gene>
<keyword evidence="1" id="KW-0645">Protease</keyword>
<accession>A0ABP3TKQ8</accession>
<evidence type="ECO:0000256" key="3">
    <source>
        <dbReference type="ARBA" id="ARBA00022801"/>
    </source>
</evidence>
<proteinExistence type="predicted"/>
<comment type="caution">
    <text evidence="7">The sequence shown here is derived from an EMBL/GenBank/DDBJ whole genome shotgun (WGS) entry which is preliminary data.</text>
</comment>
<dbReference type="InterPro" id="IPR001818">
    <property type="entry name" value="Pept_M10_metallopeptidase"/>
</dbReference>
<dbReference type="InterPro" id="IPR024079">
    <property type="entry name" value="MetalloPept_cat_dom_sf"/>
</dbReference>
<dbReference type="EMBL" id="BAAAGE010000001">
    <property type="protein sequence ID" value="GAA0711106.1"/>
    <property type="molecule type" value="Genomic_DNA"/>
</dbReference>
<keyword evidence="4" id="KW-0862">Zinc</keyword>
<evidence type="ECO:0000256" key="5">
    <source>
        <dbReference type="SAM" id="SignalP"/>
    </source>
</evidence>
<dbReference type="Pfam" id="PF00413">
    <property type="entry name" value="Peptidase_M10"/>
    <property type="match status" value="1"/>
</dbReference>
<keyword evidence="2" id="KW-0479">Metal-binding</keyword>
<evidence type="ECO:0000313" key="8">
    <source>
        <dbReference type="Proteomes" id="UP001501758"/>
    </source>
</evidence>
<evidence type="ECO:0000256" key="4">
    <source>
        <dbReference type="ARBA" id="ARBA00022833"/>
    </source>
</evidence>
<evidence type="ECO:0000259" key="6">
    <source>
        <dbReference type="Pfam" id="PF00413"/>
    </source>
</evidence>
<dbReference type="Proteomes" id="UP001501758">
    <property type="component" value="Unassembled WGS sequence"/>
</dbReference>
<feature type="signal peptide" evidence="5">
    <location>
        <begin position="1"/>
        <end position="19"/>
    </location>
</feature>
<keyword evidence="3" id="KW-0378">Hydrolase</keyword>
<evidence type="ECO:0000256" key="1">
    <source>
        <dbReference type="ARBA" id="ARBA00022670"/>
    </source>
</evidence>
<protein>
    <recommendedName>
        <fullName evidence="6">Peptidase M10 metallopeptidase domain-containing protein</fullName>
    </recommendedName>
</protein>
<name>A0ABP3TKQ8_9FLAO</name>
<dbReference type="SUPFAM" id="SSF55486">
    <property type="entry name" value="Metalloproteases ('zincins'), catalytic domain"/>
    <property type="match status" value="2"/>
</dbReference>
<dbReference type="RefSeq" id="WP_343909325.1">
    <property type="nucleotide sequence ID" value="NZ_BAAAGE010000001.1"/>
</dbReference>
<feature type="domain" description="Peptidase M10 metallopeptidase" evidence="6">
    <location>
        <begin position="145"/>
        <end position="190"/>
    </location>
</feature>
<reference evidence="8" key="1">
    <citation type="journal article" date="2019" name="Int. J. Syst. Evol. Microbiol.">
        <title>The Global Catalogue of Microorganisms (GCM) 10K type strain sequencing project: providing services to taxonomists for standard genome sequencing and annotation.</title>
        <authorList>
            <consortium name="The Broad Institute Genomics Platform"/>
            <consortium name="The Broad Institute Genome Sequencing Center for Infectious Disease"/>
            <person name="Wu L."/>
            <person name="Ma J."/>
        </authorList>
    </citation>
    <scope>NUCLEOTIDE SEQUENCE [LARGE SCALE GENOMIC DNA]</scope>
    <source>
        <strain evidence="8">JCM 15974</strain>
    </source>
</reference>
<organism evidence="7 8">
    <name type="scientific">Aquimarina litoralis</name>
    <dbReference type="NCBI Taxonomy" id="584605"/>
    <lineage>
        <taxon>Bacteria</taxon>
        <taxon>Pseudomonadati</taxon>
        <taxon>Bacteroidota</taxon>
        <taxon>Flavobacteriia</taxon>
        <taxon>Flavobacteriales</taxon>
        <taxon>Flavobacteriaceae</taxon>
        <taxon>Aquimarina</taxon>
    </lineage>
</organism>
<feature type="chain" id="PRO_5045158176" description="Peptidase M10 metallopeptidase domain-containing protein" evidence="5">
    <location>
        <begin position="20"/>
        <end position="201"/>
    </location>
</feature>
<sequence>MRYLLFIFLLFLLPSCAVEDDYVPTSIEPIFMDNPSAKLLVDIIYVVPSKNYNQSKYAMDETRFMDFINGCFFNRHNIGFEMGESRVLINSELYDLKDNRDQESSVFNTETQDSYRQDRMNIYIIPRTNTVAIAGIGLKQRALITDEFLFTTTTPHEIGHALGLSHREVEGNIMCRVKPYLRKEFDSDQVDTMYNKILSIN</sequence>
<keyword evidence="5" id="KW-0732">Signal</keyword>
<dbReference type="Gene3D" id="3.40.390.10">
    <property type="entry name" value="Collagenase (Catalytic Domain)"/>
    <property type="match status" value="1"/>
</dbReference>
<keyword evidence="8" id="KW-1185">Reference proteome</keyword>